<proteinExistence type="predicted"/>
<dbReference type="EMBL" id="OX459125">
    <property type="protein sequence ID" value="CAI9115186.1"/>
    <property type="molecule type" value="Genomic_DNA"/>
</dbReference>
<gene>
    <name evidence="1" type="ORF">OLC1_LOCUS21757</name>
</gene>
<dbReference type="AlphaFoldDB" id="A0AAV1E6K0"/>
<dbReference type="Proteomes" id="UP001161247">
    <property type="component" value="Chromosome 8"/>
</dbReference>
<name>A0AAV1E6K0_OLDCO</name>
<protein>
    <submittedName>
        <fullName evidence="1">OLC1v1016024C1</fullName>
    </submittedName>
</protein>
<keyword evidence="2" id="KW-1185">Reference proteome</keyword>
<sequence>MALRTPAKCIENNGYSWQNVHPDLMVTPFDVLPRHEISTFVSGLVCISPLVAQFRAHTMFNLAGGSASTAKGRVFEFIMYAKELLNCLLMSARSNQT</sequence>
<organism evidence="1 2">
    <name type="scientific">Oldenlandia corymbosa var. corymbosa</name>
    <dbReference type="NCBI Taxonomy" id="529605"/>
    <lineage>
        <taxon>Eukaryota</taxon>
        <taxon>Viridiplantae</taxon>
        <taxon>Streptophyta</taxon>
        <taxon>Embryophyta</taxon>
        <taxon>Tracheophyta</taxon>
        <taxon>Spermatophyta</taxon>
        <taxon>Magnoliopsida</taxon>
        <taxon>eudicotyledons</taxon>
        <taxon>Gunneridae</taxon>
        <taxon>Pentapetalae</taxon>
        <taxon>asterids</taxon>
        <taxon>lamiids</taxon>
        <taxon>Gentianales</taxon>
        <taxon>Rubiaceae</taxon>
        <taxon>Rubioideae</taxon>
        <taxon>Spermacoceae</taxon>
        <taxon>Hedyotis-Oldenlandia complex</taxon>
        <taxon>Oldenlandia</taxon>
    </lineage>
</organism>
<accession>A0AAV1E6K0</accession>
<reference evidence="1" key="1">
    <citation type="submission" date="2023-03" db="EMBL/GenBank/DDBJ databases">
        <authorList>
            <person name="Julca I."/>
        </authorList>
    </citation>
    <scope>NUCLEOTIDE SEQUENCE</scope>
</reference>
<evidence type="ECO:0000313" key="1">
    <source>
        <dbReference type="EMBL" id="CAI9115186.1"/>
    </source>
</evidence>
<evidence type="ECO:0000313" key="2">
    <source>
        <dbReference type="Proteomes" id="UP001161247"/>
    </source>
</evidence>